<organism evidence="1 2">
    <name type="scientific">Durusdinium trenchii</name>
    <dbReference type="NCBI Taxonomy" id="1381693"/>
    <lineage>
        <taxon>Eukaryota</taxon>
        <taxon>Sar</taxon>
        <taxon>Alveolata</taxon>
        <taxon>Dinophyceae</taxon>
        <taxon>Suessiales</taxon>
        <taxon>Symbiodiniaceae</taxon>
        <taxon>Durusdinium</taxon>
    </lineage>
</organism>
<evidence type="ECO:0000313" key="1">
    <source>
        <dbReference type="EMBL" id="CAK9078466.1"/>
    </source>
</evidence>
<name>A0ABP0PRR1_9DINO</name>
<keyword evidence="2" id="KW-1185">Reference proteome</keyword>
<dbReference type="EMBL" id="CAXAMN010023572">
    <property type="protein sequence ID" value="CAK9078466.1"/>
    <property type="molecule type" value="Genomic_DNA"/>
</dbReference>
<proteinExistence type="predicted"/>
<reference evidence="1 2" key="1">
    <citation type="submission" date="2024-02" db="EMBL/GenBank/DDBJ databases">
        <authorList>
            <person name="Chen Y."/>
            <person name="Shah S."/>
            <person name="Dougan E. K."/>
            <person name="Thang M."/>
            <person name="Chan C."/>
        </authorList>
    </citation>
    <scope>NUCLEOTIDE SEQUENCE [LARGE SCALE GENOMIC DNA]</scope>
</reference>
<comment type="caution">
    <text evidence="1">The sequence shown here is derived from an EMBL/GenBank/DDBJ whole genome shotgun (WGS) entry which is preliminary data.</text>
</comment>
<protein>
    <recommendedName>
        <fullName evidence="3">Ubiquitin-like domain-containing protein</fullName>
    </recommendedName>
</protein>
<evidence type="ECO:0000313" key="2">
    <source>
        <dbReference type="Proteomes" id="UP001642484"/>
    </source>
</evidence>
<accession>A0ABP0PRR1</accession>
<gene>
    <name evidence="1" type="ORF">CCMP2556_LOCUS38680</name>
</gene>
<sequence length="166" mass="18674">MSSSLPVALHDLEAAIAAESDSSLLRALRQRLVDRLTARINSLEAFEVSLLRPSGDAKTVTGCLPDDTLETLRERASREFGIPRDAILLCRGSRQFANRDLQMSLADLGVGRGAEFTCLRDALCRRYWRFRIAEEACEWEALIYNIELYDKFNNVIEFDGNLGKSC</sequence>
<evidence type="ECO:0008006" key="3">
    <source>
        <dbReference type="Google" id="ProtNLM"/>
    </source>
</evidence>
<dbReference type="Proteomes" id="UP001642484">
    <property type="component" value="Unassembled WGS sequence"/>
</dbReference>